<dbReference type="Proteomes" id="UP000004208">
    <property type="component" value="Unassembled WGS sequence"/>
</dbReference>
<dbReference type="HOGENOM" id="CLU_035975_0_0_11"/>
<organism evidence="3 4">
    <name type="scientific">Corynebacterium genitalium ATCC 33030</name>
    <dbReference type="NCBI Taxonomy" id="585529"/>
    <lineage>
        <taxon>Bacteria</taxon>
        <taxon>Bacillati</taxon>
        <taxon>Actinomycetota</taxon>
        <taxon>Actinomycetes</taxon>
        <taxon>Mycobacteriales</taxon>
        <taxon>Corynebacteriaceae</taxon>
        <taxon>Corynebacterium</taxon>
    </lineage>
</organism>
<name>D7W981_9CORY</name>
<proteinExistence type="predicted"/>
<sequence>MAARTRPEPYFLTEKPDDDVALAGAEARAAQLKIFKQYCFDPSEVEGGEILGNRDHDRETSRLSQLAGINKRAAEEGIYAYQTLRRLPRLREMQLATARLDLDRLSAVAAAIGCLGPDAPAEAYEAFDDALVEMFTPVKTRQALPARNTITLRLNKMIGDFDTEAAFDLAKKKNRKRTTPGAPQIDFGPGAAGSDEAWMTLSADNASIAALRSNINEAARKEKVTQAEAAIKLLTGDITPAATATIYAYTPKGADGGVDESSASFIPGFGYTGASGSAMLHLLAEKFGTTVIDLDAAATKVVAGHDAPADMAAFVRGRDGTCIFPGCTRPATNCQLDHRIPSDEGGPTTASNLFCLCQHHHNCKTDRGAFYVQDALTGEIIWLYDDGTYQRIDPDSITGANLTPTNPRWRRTLDDVERLRKKATHFHAKSHTILDGYENKVVAYDPYLGAEREAAWSAYRQCQADLEKLAAQYDLKFPFDPVPPRWIPDDELDAPEPEAYTMPEETEAAY</sequence>
<dbReference type="Gene3D" id="1.10.30.50">
    <property type="match status" value="1"/>
</dbReference>
<feature type="domain" description="HNH nuclease" evidence="2">
    <location>
        <begin position="310"/>
        <end position="362"/>
    </location>
</feature>
<feature type="region of interest" description="Disordered" evidence="1">
    <location>
        <begin position="486"/>
        <end position="510"/>
    </location>
</feature>
<dbReference type="OrthoDB" id="4413566at2"/>
<evidence type="ECO:0000259" key="2">
    <source>
        <dbReference type="SMART" id="SM00507"/>
    </source>
</evidence>
<dbReference type="AlphaFoldDB" id="D7W981"/>
<accession>D7W981</accession>
<keyword evidence="3" id="KW-0378">Hydrolase</keyword>
<evidence type="ECO:0000256" key="1">
    <source>
        <dbReference type="SAM" id="MobiDB-lite"/>
    </source>
</evidence>
<comment type="caution">
    <text evidence="3">The sequence shown here is derived from an EMBL/GenBank/DDBJ whole genome shotgun (WGS) entry which is preliminary data.</text>
</comment>
<evidence type="ECO:0000313" key="3">
    <source>
        <dbReference type="EMBL" id="EFK55361.1"/>
    </source>
</evidence>
<dbReference type="SMART" id="SM00507">
    <property type="entry name" value="HNHc"/>
    <property type="match status" value="1"/>
</dbReference>
<dbReference type="RefSeq" id="WP_005287791.1">
    <property type="nucleotide sequence ID" value="NZ_CM000961.1"/>
</dbReference>
<dbReference type="CDD" id="cd00085">
    <property type="entry name" value="HNHc"/>
    <property type="match status" value="1"/>
</dbReference>
<protein>
    <submittedName>
        <fullName evidence="3">HNH endonuclease domain protein</fullName>
    </submittedName>
</protein>
<dbReference type="GO" id="GO:0004519">
    <property type="term" value="F:endonuclease activity"/>
    <property type="evidence" value="ECO:0007669"/>
    <property type="project" value="UniProtKB-KW"/>
</dbReference>
<keyword evidence="4" id="KW-1185">Reference proteome</keyword>
<dbReference type="EMBL" id="ACLJ02000001">
    <property type="protein sequence ID" value="EFK55361.1"/>
    <property type="molecule type" value="Genomic_DNA"/>
</dbReference>
<dbReference type="eggNOG" id="COG1403">
    <property type="taxonomic scope" value="Bacteria"/>
</dbReference>
<keyword evidence="3" id="KW-0255">Endonuclease</keyword>
<gene>
    <name evidence="3" type="ORF">HMPREF0291_10619</name>
</gene>
<dbReference type="InterPro" id="IPR003615">
    <property type="entry name" value="HNH_nuc"/>
</dbReference>
<evidence type="ECO:0000313" key="4">
    <source>
        <dbReference type="Proteomes" id="UP000004208"/>
    </source>
</evidence>
<dbReference type="STRING" id="585529.HMPREF0291_10619"/>
<reference evidence="3" key="1">
    <citation type="submission" date="2010-06" db="EMBL/GenBank/DDBJ databases">
        <authorList>
            <person name="Muzny D."/>
            <person name="Qin X."/>
            <person name="Buhay C."/>
            <person name="Dugan-Rocha S."/>
            <person name="Ding Y."/>
            <person name="Chen G."/>
            <person name="Hawes A."/>
            <person name="Holder M."/>
            <person name="Jhangiani S."/>
            <person name="Johnson A."/>
            <person name="Khan Z."/>
            <person name="Li Z."/>
            <person name="Liu W."/>
            <person name="Liu X."/>
            <person name="Perez L."/>
            <person name="Shen H."/>
            <person name="Wang Q."/>
            <person name="Watt J."/>
            <person name="Xi L."/>
            <person name="Xin Y."/>
            <person name="Zhou J."/>
            <person name="Deng J."/>
            <person name="Jiang H."/>
            <person name="Liu Y."/>
            <person name="Qu J."/>
            <person name="Song X.-Z."/>
            <person name="Zhang L."/>
            <person name="Villasana D."/>
            <person name="Johnson A."/>
            <person name="Liu J."/>
            <person name="Liyanage D."/>
            <person name="Lorensuhewa L."/>
            <person name="Robinson T."/>
            <person name="Song A."/>
            <person name="Song B.-B."/>
            <person name="Dinh H."/>
            <person name="Thornton R."/>
            <person name="Coyle M."/>
            <person name="Francisco L."/>
            <person name="Jackson L."/>
            <person name="Javaid M."/>
            <person name="Korchina V."/>
            <person name="Kovar C."/>
            <person name="Mata R."/>
            <person name="Mathew T."/>
            <person name="Ngo R."/>
            <person name="Nguyen L."/>
            <person name="Nguyen N."/>
            <person name="Okwuonu G."/>
            <person name="Ongeri F."/>
            <person name="Pham C."/>
            <person name="Simmons D."/>
            <person name="Wilczek-Boney K."/>
            <person name="Hale W."/>
            <person name="Jakkamsetti A."/>
            <person name="Pham P."/>
            <person name="Ruth R."/>
            <person name="San Lucas F."/>
            <person name="Warren J."/>
            <person name="Zhang J."/>
            <person name="Zhao Z."/>
            <person name="Zhou C."/>
            <person name="Zhu D."/>
            <person name="Lee S."/>
            <person name="Bess C."/>
            <person name="Blankenburg K."/>
            <person name="Forbes L."/>
            <person name="Fu Q."/>
            <person name="Gubbala S."/>
            <person name="Hirani K."/>
            <person name="Jayaseelan J.C."/>
            <person name="Lara F."/>
            <person name="Munidasa M."/>
            <person name="Palculict T."/>
            <person name="Patil S."/>
            <person name="Pu L.-L."/>
            <person name="Saada N."/>
            <person name="Tang L."/>
            <person name="Weissenberger G."/>
            <person name="Zhu Y."/>
            <person name="Hemphill L."/>
            <person name="Shang Y."/>
            <person name="Youmans B."/>
            <person name="Ayvaz T."/>
            <person name="Ross M."/>
            <person name="Santibanez J."/>
            <person name="Aqrawi P."/>
            <person name="Gross S."/>
            <person name="Joshi V."/>
            <person name="Fowler G."/>
            <person name="Nazareth L."/>
            <person name="Reid J."/>
            <person name="Worley K."/>
            <person name="Petrosino J."/>
            <person name="Highlander S."/>
            <person name="Gibbs R."/>
        </authorList>
    </citation>
    <scope>NUCLEOTIDE SEQUENCE [LARGE SCALE GENOMIC DNA]</scope>
    <source>
        <strain evidence="3">ATCC 33030</strain>
    </source>
</reference>
<keyword evidence="3" id="KW-0540">Nuclease</keyword>